<dbReference type="SUPFAM" id="SSF54427">
    <property type="entry name" value="NTF2-like"/>
    <property type="match status" value="1"/>
</dbReference>
<dbReference type="EMBL" id="NIVS01000051">
    <property type="protein sequence ID" value="OWQ50538.1"/>
    <property type="molecule type" value="Genomic_DNA"/>
</dbReference>
<dbReference type="AlphaFoldDB" id="A0A246HIU7"/>
<dbReference type="Proteomes" id="UP000198157">
    <property type="component" value="Unassembled WGS sequence"/>
</dbReference>
<dbReference type="InterPro" id="IPR027843">
    <property type="entry name" value="DUF4440"/>
</dbReference>
<dbReference type="OrthoDB" id="8684708at2"/>
<dbReference type="InterPro" id="IPR032710">
    <property type="entry name" value="NTF2-like_dom_sf"/>
</dbReference>
<accession>A0A246HIU7</accession>
<feature type="domain" description="DUF4440" evidence="1">
    <location>
        <begin position="17"/>
        <end position="96"/>
    </location>
</feature>
<protein>
    <submittedName>
        <fullName evidence="2">Polyketide cyclase</fullName>
    </submittedName>
</protein>
<gene>
    <name evidence="2" type="ORF">CEE60_16870</name>
</gene>
<comment type="caution">
    <text evidence="2">The sequence shown here is derived from an EMBL/GenBank/DDBJ whole genome shotgun (WGS) entry which is preliminary data.</text>
</comment>
<evidence type="ECO:0000313" key="2">
    <source>
        <dbReference type="EMBL" id="OWQ50538.1"/>
    </source>
</evidence>
<name>A0A246HIU7_STEMA</name>
<reference evidence="2 3" key="1">
    <citation type="submission" date="2017-06" db="EMBL/GenBank/DDBJ databases">
        <authorList>
            <person name="Kim H.J."/>
            <person name="Triplett B.A."/>
        </authorList>
    </citation>
    <scope>NUCLEOTIDE SEQUENCE [LARGE SCALE GENOMIC DNA]</scope>
    <source>
        <strain evidence="2 3">13146</strain>
    </source>
</reference>
<evidence type="ECO:0000259" key="1">
    <source>
        <dbReference type="Pfam" id="PF14534"/>
    </source>
</evidence>
<organism evidence="2 3">
    <name type="scientific">Stenotrophomonas maltophilia</name>
    <name type="common">Pseudomonas maltophilia</name>
    <name type="synonym">Xanthomonas maltophilia</name>
    <dbReference type="NCBI Taxonomy" id="40324"/>
    <lineage>
        <taxon>Bacteria</taxon>
        <taxon>Pseudomonadati</taxon>
        <taxon>Pseudomonadota</taxon>
        <taxon>Gammaproteobacteria</taxon>
        <taxon>Lysobacterales</taxon>
        <taxon>Lysobacteraceae</taxon>
        <taxon>Stenotrophomonas</taxon>
        <taxon>Stenotrophomonas maltophilia group</taxon>
    </lineage>
</organism>
<dbReference type="Pfam" id="PF14534">
    <property type="entry name" value="DUF4440"/>
    <property type="match status" value="1"/>
</dbReference>
<evidence type="ECO:0000313" key="3">
    <source>
        <dbReference type="Proteomes" id="UP000198157"/>
    </source>
</evidence>
<proteinExistence type="predicted"/>
<dbReference type="Gene3D" id="3.10.450.50">
    <property type="match status" value="1"/>
</dbReference>
<sequence length="109" mass="11988">MQTLDLPEPIAAYFTADQHDGRAVARCFTPDGRVLDEKKIHTGTAQIEAWKDASSAKYTYVVQPCKVETLDRTCIVTSEVAGNFPGSPVQLRYAFTLERGKIASLEIAP</sequence>